<dbReference type="GO" id="GO:0016757">
    <property type="term" value="F:glycosyltransferase activity"/>
    <property type="evidence" value="ECO:0007669"/>
    <property type="project" value="UniProtKB-KW"/>
</dbReference>
<evidence type="ECO:0000259" key="10">
    <source>
        <dbReference type="Pfam" id="PF02434"/>
    </source>
</evidence>
<protein>
    <submittedName>
        <fullName evidence="11">MFNG O-fucosylpeptide 3-beta-N-acetylglucosaminyltransferase</fullName>
    </submittedName>
</protein>
<accession>A0A8C9LPX6</accession>
<keyword evidence="5" id="KW-0812">Transmembrane</keyword>
<dbReference type="Pfam" id="PF02434">
    <property type="entry name" value="Fringe"/>
    <property type="match status" value="1"/>
</dbReference>
<evidence type="ECO:0000256" key="4">
    <source>
        <dbReference type="ARBA" id="ARBA00022679"/>
    </source>
</evidence>
<dbReference type="InterPro" id="IPR003378">
    <property type="entry name" value="Fringe-like_glycosylTrfase"/>
</dbReference>
<dbReference type="Gene3D" id="3.90.550.50">
    <property type="match status" value="1"/>
</dbReference>
<keyword evidence="12" id="KW-1185">Reference proteome</keyword>
<evidence type="ECO:0000256" key="6">
    <source>
        <dbReference type="ARBA" id="ARBA00022968"/>
    </source>
</evidence>
<keyword evidence="8" id="KW-0472">Membrane</keyword>
<reference evidence="11" key="2">
    <citation type="submission" date="2025-09" db="UniProtKB">
        <authorList>
            <consortium name="Ensembl"/>
        </authorList>
    </citation>
    <scope>IDENTIFICATION</scope>
</reference>
<organism evidence="11 12">
    <name type="scientific">Piliocolobus tephrosceles</name>
    <name type="common">Ugandan red Colobus</name>
    <dbReference type="NCBI Taxonomy" id="591936"/>
    <lineage>
        <taxon>Eukaryota</taxon>
        <taxon>Metazoa</taxon>
        <taxon>Chordata</taxon>
        <taxon>Craniata</taxon>
        <taxon>Vertebrata</taxon>
        <taxon>Euteleostomi</taxon>
        <taxon>Mammalia</taxon>
        <taxon>Eutheria</taxon>
        <taxon>Euarchontoglires</taxon>
        <taxon>Primates</taxon>
        <taxon>Haplorrhini</taxon>
        <taxon>Catarrhini</taxon>
        <taxon>Cercopithecidae</taxon>
        <taxon>Colobinae</taxon>
        <taxon>Piliocolobus</taxon>
    </lineage>
</organism>
<evidence type="ECO:0000313" key="11">
    <source>
        <dbReference type="Ensembl" id="ENSPTEP00000019818.1"/>
    </source>
</evidence>
<name>A0A8C9LPX6_9PRIM</name>
<evidence type="ECO:0000256" key="8">
    <source>
        <dbReference type="ARBA" id="ARBA00023136"/>
    </source>
</evidence>
<dbReference type="GO" id="GO:0016020">
    <property type="term" value="C:membrane"/>
    <property type="evidence" value="ECO:0007669"/>
    <property type="project" value="UniProtKB-SubCell"/>
</dbReference>
<reference evidence="11" key="1">
    <citation type="submission" date="2025-08" db="UniProtKB">
        <authorList>
            <consortium name="Ensembl"/>
        </authorList>
    </citation>
    <scope>IDENTIFICATION</scope>
</reference>
<evidence type="ECO:0000256" key="9">
    <source>
        <dbReference type="ARBA" id="ARBA00037847"/>
    </source>
</evidence>
<dbReference type="GO" id="GO:0012505">
    <property type="term" value="C:endomembrane system"/>
    <property type="evidence" value="ECO:0007669"/>
    <property type="project" value="UniProtKB-SubCell"/>
</dbReference>
<evidence type="ECO:0000256" key="3">
    <source>
        <dbReference type="ARBA" id="ARBA00022676"/>
    </source>
</evidence>
<gene>
    <name evidence="11" type="primary">MFNG</name>
</gene>
<dbReference type="Ensembl" id="ENSPTET00000028878.1">
    <property type="protein sequence ID" value="ENSPTEP00000019818.1"/>
    <property type="gene ID" value="ENSPTEG00000021113.1"/>
</dbReference>
<sequence length="438" mass="48697">MQCRLPRGLAGALLTLLCMGLLCLRYHLNLSPQRVQETPELSQPSPGPPELQLHDVFIAVKTTRAFHRLRLELLLDTWVSRTREQTFVFTDSPDKGLQERLGSHLVVTNCSAEHSHPALSCKMAAEFDTFLASGRRWFCHVDDDNYVNPKALLQLLRAFPLASDVYVGRPSLNRPIHASEPQPHNRTRLVQFWFATGGAGFCINRKLALKMAPWASGSRFMDTSALIRLPDDCTMGYIIECKLGGRLQPSPLFHSHLETLQLLRTAQLPEQVSLPPLSPLPRYTLVSPAGSPMNPELLGKASLAVRGYHGTSSGQRELSKSNRGISGEGFAAHSPSFCCECGCDGWIWGSHLATMKERPRQSSQLFPPASGSVRKLNAYLFKSLLVQFSVTCSQSVPDGDRVFVYHSADGGHFWWCDMMHAKTMLQSLAQRKEGCSGW</sequence>
<dbReference type="PANTHER" id="PTHR10811">
    <property type="entry name" value="FRINGE-RELATED"/>
    <property type="match status" value="1"/>
</dbReference>
<evidence type="ECO:0000256" key="7">
    <source>
        <dbReference type="ARBA" id="ARBA00022989"/>
    </source>
</evidence>
<keyword evidence="3" id="KW-0328">Glycosyltransferase</keyword>
<evidence type="ECO:0000313" key="12">
    <source>
        <dbReference type="Proteomes" id="UP000694416"/>
    </source>
</evidence>
<evidence type="ECO:0000256" key="1">
    <source>
        <dbReference type="ARBA" id="ARBA00004606"/>
    </source>
</evidence>
<evidence type="ECO:0000256" key="5">
    <source>
        <dbReference type="ARBA" id="ARBA00022692"/>
    </source>
</evidence>
<keyword evidence="6" id="KW-0735">Signal-anchor</keyword>
<keyword evidence="7" id="KW-1133">Transmembrane helix</keyword>
<comment type="subcellular location">
    <subcellularLocation>
        <location evidence="9">Endomembrane system</location>
        <topology evidence="9">Single-pass membrane protein</topology>
    </subcellularLocation>
    <subcellularLocation>
        <location evidence="1">Membrane</location>
        <topology evidence="1">Single-pass type II membrane protein</topology>
    </subcellularLocation>
</comment>
<proteinExistence type="inferred from homology"/>
<dbReference type="Proteomes" id="UP000694416">
    <property type="component" value="Unplaced"/>
</dbReference>
<dbReference type="AlphaFoldDB" id="A0A8C9LPX6"/>
<keyword evidence="4" id="KW-0808">Transferase</keyword>
<comment type="similarity">
    <text evidence="2">Belongs to the glycosyltransferase 31 family.</text>
</comment>
<feature type="domain" description="Fringe-like glycosyltransferase" evidence="10">
    <location>
        <begin position="50"/>
        <end position="274"/>
    </location>
</feature>
<evidence type="ECO:0000256" key="2">
    <source>
        <dbReference type="ARBA" id="ARBA00008661"/>
    </source>
</evidence>